<evidence type="ECO:0000313" key="3">
    <source>
        <dbReference type="Proteomes" id="UP000620124"/>
    </source>
</evidence>
<accession>A0A8H7CWJ6</accession>
<comment type="caution">
    <text evidence="2">The sequence shown here is derived from an EMBL/GenBank/DDBJ whole genome shotgun (WGS) entry which is preliminary data.</text>
</comment>
<dbReference type="EMBL" id="JACAZI010000010">
    <property type="protein sequence ID" value="KAF7349948.1"/>
    <property type="molecule type" value="Genomic_DNA"/>
</dbReference>
<feature type="region of interest" description="Disordered" evidence="1">
    <location>
        <begin position="104"/>
        <end position="132"/>
    </location>
</feature>
<dbReference type="OrthoDB" id="3040971at2759"/>
<protein>
    <submittedName>
        <fullName evidence="2">Uncharacterized protein</fullName>
    </submittedName>
</protein>
<dbReference type="AlphaFoldDB" id="A0A8H7CWJ6"/>
<sequence length="132" mass="14882">MSVVEELECSRGGRSHVKRESDASLCRCYRCCVLSEDMMIGQSVDRFGNNCCVESTSRCIPYLKWSNTNEEVVKNIRHKWYRKASQTLTTAPVLLTTNMDEADEEALRDELAGRTGNTDTESEDEDMAMVAA</sequence>
<organism evidence="2 3">
    <name type="scientific">Mycena venus</name>
    <dbReference type="NCBI Taxonomy" id="2733690"/>
    <lineage>
        <taxon>Eukaryota</taxon>
        <taxon>Fungi</taxon>
        <taxon>Dikarya</taxon>
        <taxon>Basidiomycota</taxon>
        <taxon>Agaricomycotina</taxon>
        <taxon>Agaricomycetes</taxon>
        <taxon>Agaricomycetidae</taxon>
        <taxon>Agaricales</taxon>
        <taxon>Marasmiineae</taxon>
        <taxon>Mycenaceae</taxon>
        <taxon>Mycena</taxon>
    </lineage>
</organism>
<proteinExistence type="predicted"/>
<gene>
    <name evidence="2" type="ORF">MVEN_01295700</name>
</gene>
<dbReference type="Proteomes" id="UP000620124">
    <property type="component" value="Unassembled WGS sequence"/>
</dbReference>
<feature type="compositionally biased region" description="Acidic residues" evidence="1">
    <location>
        <begin position="120"/>
        <end position="132"/>
    </location>
</feature>
<evidence type="ECO:0000313" key="2">
    <source>
        <dbReference type="EMBL" id="KAF7349948.1"/>
    </source>
</evidence>
<reference evidence="2" key="1">
    <citation type="submission" date="2020-05" db="EMBL/GenBank/DDBJ databases">
        <title>Mycena genomes resolve the evolution of fungal bioluminescence.</title>
        <authorList>
            <person name="Tsai I.J."/>
        </authorList>
    </citation>
    <scope>NUCLEOTIDE SEQUENCE</scope>
    <source>
        <strain evidence="2">CCC161011</strain>
    </source>
</reference>
<evidence type="ECO:0000256" key="1">
    <source>
        <dbReference type="SAM" id="MobiDB-lite"/>
    </source>
</evidence>
<name>A0A8H7CWJ6_9AGAR</name>
<keyword evidence="3" id="KW-1185">Reference proteome</keyword>